<evidence type="ECO:0000256" key="1">
    <source>
        <dbReference type="ARBA" id="ARBA00022679"/>
    </source>
</evidence>
<dbReference type="PANTHER" id="PTHR23359">
    <property type="entry name" value="NUCLEOTIDE KINASE"/>
    <property type="match status" value="1"/>
</dbReference>
<dbReference type="NCBIfam" id="NF001384">
    <property type="entry name" value="PRK00279.2-2"/>
    <property type="match status" value="1"/>
</dbReference>
<dbReference type="GO" id="GO:0005524">
    <property type="term" value="F:ATP binding"/>
    <property type="evidence" value="ECO:0007669"/>
    <property type="project" value="InterPro"/>
</dbReference>
<protein>
    <submittedName>
        <fullName evidence="4">Adenylate kinase</fullName>
        <ecNumber evidence="4">2.7.4.3</ecNumber>
    </submittedName>
</protein>
<dbReference type="Pfam" id="PF00406">
    <property type="entry name" value="ADK"/>
    <property type="match status" value="1"/>
</dbReference>
<dbReference type="GO" id="GO:0004017">
    <property type="term" value="F:AMP kinase activity"/>
    <property type="evidence" value="ECO:0007669"/>
    <property type="project" value="UniProtKB-EC"/>
</dbReference>
<dbReference type="Gene3D" id="3.40.50.300">
    <property type="entry name" value="P-loop containing nucleotide triphosphate hydrolases"/>
    <property type="match status" value="1"/>
</dbReference>
<dbReference type="SUPFAM" id="SSF52540">
    <property type="entry name" value="P-loop containing nucleoside triphosphate hydrolases"/>
    <property type="match status" value="1"/>
</dbReference>
<dbReference type="AlphaFoldDB" id="A0A1W1CJT2"/>
<dbReference type="InterPro" id="IPR027417">
    <property type="entry name" value="P-loop_NTPase"/>
</dbReference>
<dbReference type="InterPro" id="IPR000850">
    <property type="entry name" value="Adenylat/UMP-CMP_kin"/>
</dbReference>
<evidence type="ECO:0000256" key="3">
    <source>
        <dbReference type="ARBA" id="ARBA00022777"/>
    </source>
</evidence>
<evidence type="ECO:0000313" key="4">
    <source>
        <dbReference type="EMBL" id="SFV66160.1"/>
    </source>
</evidence>
<dbReference type="EC" id="2.7.4.3" evidence="4"/>
<gene>
    <name evidence="4" type="ORF">MNB_SV-14-1482</name>
</gene>
<reference evidence="4" key="1">
    <citation type="submission" date="2016-10" db="EMBL/GenBank/DDBJ databases">
        <authorList>
            <person name="de Groot N.N."/>
        </authorList>
    </citation>
    <scope>NUCLEOTIDE SEQUENCE</scope>
</reference>
<keyword evidence="1 4" id="KW-0808">Transferase</keyword>
<accession>A0A1W1CJT2</accession>
<dbReference type="CDD" id="cd01428">
    <property type="entry name" value="ADK"/>
    <property type="match status" value="1"/>
</dbReference>
<organism evidence="4">
    <name type="scientific">hydrothermal vent metagenome</name>
    <dbReference type="NCBI Taxonomy" id="652676"/>
    <lineage>
        <taxon>unclassified sequences</taxon>
        <taxon>metagenomes</taxon>
        <taxon>ecological metagenomes</taxon>
    </lineage>
</organism>
<evidence type="ECO:0000256" key="2">
    <source>
        <dbReference type="ARBA" id="ARBA00022741"/>
    </source>
</evidence>
<dbReference type="PRINTS" id="PR00094">
    <property type="entry name" value="ADENYLTKNASE"/>
</dbReference>
<keyword evidence="3 4" id="KW-0418">Kinase</keyword>
<proteinExistence type="inferred from homology"/>
<dbReference type="EMBL" id="FPHN01000199">
    <property type="protein sequence ID" value="SFV66160.1"/>
    <property type="molecule type" value="Genomic_DNA"/>
</dbReference>
<dbReference type="HAMAP" id="MF_00235">
    <property type="entry name" value="Adenylate_kinase_Adk"/>
    <property type="match status" value="1"/>
</dbReference>
<sequence>MSKKLILLIGAPGSGKTTDAKEIAKNHSNITSYSLGELLKDEIAKKTKTGKITNDYVSKGDLVPTAITIDTICNAVQKAPTDIVLIDGFPRKDKQMKIFADIVNDVNRVDLISVIEIRVSESVARERVLGKEATEEEIEIFNHQMAIYKETIEHIEEFYNHNKLLKVIDGEQDLSVVLEQIDNFLKEKIALDPA</sequence>
<keyword evidence="2" id="KW-0547">Nucleotide-binding</keyword>
<name>A0A1W1CJT2_9ZZZZ</name>